<dbReference type="PANTHER" id="PTHR10000:SF23">
    <property type="entry name" value="5-AMINO-6-(5-PHOSPHO-D-RIBITYLAMINO)URACIL PHOSPHATASE YITU"/>
    <property type="match status" value="1"/>
</dbReference>
<dbReference type="EMBL" id="FOHA01000003">
    <property type="protein sequence ID" value="SER67761.1"/>
    <property type="molecule type" value="Genomic_DNA"/>
</dbReference>
<dbReference type="STRING" id="142588.SAMN04488559_10359"/>
<dbReference type="NCBIfam" id="TIGR01484">
    <property type="entry name" value="HAD-SF-IIB"/>
    <property type="match status" value="1"/>
</dbReference>
<dbReference type="SFLD" id="SFLDS00003">
    <property type="entry name" value="Haloacid_Dehalogenase"/>
    <property type="match status" value="1"/>
</dbReference>
<keyword evidence="2" id="KW-1185">Reference proteome</keyword>
<dbReference type="InterPro" id="IPR006379">
    <property type="entry name" value="HAD-SF_hydro_IIB"/>
</dbReference>
<evidence type="ECO:0000313" key="2">
    <source>
        <dbReference type="Proteomes" id="UP000198948"/>
    </source>
</evidence>
<dbReference type="SFLD" id="SFLDG01140">
    <property type="entry name" value="C2.B:_Phosphomannomutase_and_P"/>
    <property type="match status" value="1"/>
</dbReference>
<dbReference type="Gene3D" id="3.40.50.1000">
    <property type="entry name" value="HAD superfamily/HAD-like"/>
    <property type="match status" value="1"/>
</dbReference>
<name>A0A1H9R4I9_9LACT</name>
<dbReference type="SUPFAM" id="SSF56784">
    <property type="entry name" value="HAD-like"/>
    <property type="match status" value="1"/>
</dbReference>
<dbReference type="RefSeq" id="WP_092650480.1">
    <property type="nucleotide sequence ID" value="NZ_FOHA01000003.1"/>
</dbReference>
<dbReference type="OrthoDB" id="9781413at2"/>
<dbReference type="AlphaFoldDB" id="A0A1H9R4I9"/>
<dbReference type="GO" id="GO:0005829">
    <property type="term" value="C:cytosol"/>
    <property type="evidence" value="ECO:0007669"/>
    <property type="project" value="TreeGrafter"/>
</dbReference>
<dbReference type="NCBIfam" id="TIGR00099">
    <property type="entry name" value="Cof-subfamily"/>
    <property type="match status" value="1"/>
</dbReference>
<gene>
    <name evidence="1" type="ORF">SAMN04488559_10359</name>
</gene>
<dbReference type="GO" id="GO:0000287">
    <property type="term" value="F:magnesium ion binding"/>
    <property type="evidence" value="ECO:0007669"/>
    <property type="project" value="TreeGrafter"/>
</dbReference>
<organism evidence="1 2">
    <name type="scientific">Isobaculum melis</name>
    <dbReference type="NCBI Taxonomy" id="142588"/>
    <lineage>
        <taxon>Bacteria</taxon>
        <taxon>Bacillati</taxon>
        <taxon>Bacillota</taxon>
        <taxon>Bacilli</taxon>
        <taxon>Lactobacillales</taxon>
        <taxon>Carnobacteriaceae</taxon>
        <taxon>Isobaculum</taxon>
    </lineage>
</organism>
<evidence type="ECO:0000313" key="1">
    <source>
        <dbReference type="EMBL" id="SER67761.1"/>
    </source>
</evidence>
<dbReference type="InterPro" id="IPR023214">
    <property type="entry name" value="HAD_sf"/>
</dbReference>
<proteinExistence type="predicted"/>
<dbReference type="CDD" id="cd07516">
    <property type="entry name" value="HAD_Pase"/>
    <property type="match status" value="1"/>
</dbReference>
<reference evidence="1 2" key="1">
    <citation type="submission" date="2016-10" db="EMBL/GenBank/DDBJ databases">
        <authorList>
            <person name="de Groot N.N."/>
        </authorList>
    </citation>
    <scope>NUCLEOTIDE SEQUENCE [LARGE SCALE GENOMIC DNA]</scope>
    <source>
        <strain evidence="1 2">DSM 13760</strain>
    </source>
</reference>
<dbReference type="PANTHER" id="PTHR10000">
    <property type="entry name" value="PHOSPHOSERINE PHOSPHATASE"/>
    <property type="match status" value="1"/>
</dbReference>
<dbReference type="Gene3D" id="3.30.1240.10">
    <property type="match status" value="1"/>
</dbReference>
<dbReference type="Proteomes" id="UP000198948">
    <property type="component" value="Unassembled WGS sequence"/>
</dbReference>
<sequence>MNKKLITIDLDGTTLGNNSELTEKTKQTLRNADRAGHIVSIATGRPYRLSKDIYHELGIQTPITNFNGAFCHFPGQEKWAPEYHLTVSKEIAFEAMKLKKEINIEMVCAEVHNNVLSDKIMDHPYFFPVKKDVASLTSNSLTEDPTSICIFAEPEELILIRDELSKRCGNTFEARTWGGAVACLELVQPGVQKALGVQKLAEFYDIDQKDIISLGDEDNDMEMIQYAGVGVAMQNAIPELKKVADLVTEKPNHEDGLAHFLDEYLALV</sequence>
<dbReference type="InterPro" id="IPR000150">
    <property type="entry name" value="Cof"/>
</dbReference>
<dbReference type="GO" id="GO:0016791">
    <property type="term" value="F:phosphatase activity"/>
    <property type="evidence" value="ECO:0007669"/>
    <property type="project" value="TreeGrafter"/>
</dbReference>
<dbReference type="InterPro" id="IPR036412">
    <property type="entry name" value="HAD-like_sf"/>
</dbReference>
<dbReference type="Pfam" id="PF08282">
    <property type="entry name" value="Hydrolase_3"/>
    <property type="match status" value="1"/>
</dbReference>
<protein>
    <recommendedName>
        <fullName evidence="3">Cof subfamily of IIB subfamily of haloacid dehalogenase superfamily/HAD-superfamily hydrolase, subfamily IIB</fullName>
    </recommendedName>
</protein>
<accession>A0A1H9R4I9</accession>
<evidence type="ECO:0008006" key="3">
    <source>
        <dbReference type="Google" id="ProtNLM"/>
    </source>
</evidence>